<dbReference type="InterPro" id="IPR050678">
    <property type="entry name" value="DNA_Partitioning_ATPase"/>
</dbReference>
<dbReference type="InterPro" id="IPR027417">
    <property type="entry name" value="P-loop_NTPase"/>
</dbReference>
<dbReference type="InterPro" id="IPR017818">
    <property type="entry name" value="Plasmid_partition_RepA"/>
</dbReference>
<dbReference type="PANTHER" id="PTHR13696:SF52">
    <property type="entry name" value="PARA FAMILY PROTEIN CT_582"/>
    <property type="match status" value="1"/>
</dbReference>
<dbReference type="AlphaFoldDB" id="A0AAW4FXQ2"/>
<evidence type="ECO:0000313" key="3">
    <source>
        <dbReference type="Proteomes" id="UP000744980"/>
    </source>
</evidence>
<keyword evidence="3" id="KW-1185">Reference proteome</keyword>
<accession>A0AAW4FXQ2</accession>
<evidence type="ECO:0000259" key="1">
    <source>
        <dbReference type="Pfam" id="PF13614"/>
    </source>
</evidence>
<evidence type="ECO:0000313" key="2">
    <source>
        <dbReference type="EMBL" id="MBM3096146.1"/>
    </source>
</evidence>
<dbReference type="SUPFAM" id="SSF52540">
    <property type="entry name" value="P-loop containing nucleoside triphosphate hydrolases"/>
    <property type="match status" value="1"/>
</dbReference>
<dbReference type="NCBIfam" id="NF010443">
    <property type="entry name" value="PRK13869.1"/>
    <property type="match status" value="1"/>
</dbReference>
<gene>
    <name evidence="2" type="primary">repA</name>
    <name evidence="2" type="ORF">GFB56_36390</name>
</gene>
<dbReference type="EMBL" id="WXFA01000073">
    <property type="protein sequence ID" value="MBM3096146.1"/>
    <property type="molecule type" value="Genomic_DNA"/>
</dbReference>
<name>A0AAW4FXQ2_9HYPH</name>
<dbReference type="InterPro" id="IPR025669">
    <property type="entry name" value="AAA_dom"/>
</dbReference>
<dbReference type="PANTHER" id="PTHR13696">
    <property type="entry name" value="P-LOOP CONTAINING NUCLEOSIDE TRIPHOSPHATE HYDROLASE"/>
    <property type="match status" value="1"/>
</dbReference>
<dbReference type="RefSeq" id="WP_057224908.1">
    <property type="nucleotide sequence ID" value="NZ_CP083373.1"/>
</dbReference>
<sequence>MLNKPLKDAGGLRSLIASDAEELSRQLQAHQQRTFPPTARKTIRSFTPAEAADFIGIHQGYLRQIVSEGHGPEPLPNGRRLYSVEDIQELRRLLDEGGKGPRRYIRHRQDGEKLQVISVMNFKGGSGKTTSSAHLAQFLALRGYRVLAIDLDPQASLSALFGHQPELDVGENETLYGAIRYDEERRDITEIVRATYTPNLHIIPGNLELMEFEHETPKALIARGRSDSMFFARIGECLAEIESAYDIVVIDCPPQLGFLTLSALCAATSVLITVHPQMLDVMSMSQFLHMTGDLLEVVENAGGTMDYDWLRYLVTRYEPNDGPQSQMAGFMRSIFGNRVLENAMVKSTAVSDAGLTKQTLYEVDRNQFTRGTYDRALESLTAVNAEIEELVKQTWGRK</sequence>
<comment type="caution">
    <text evidence="2">The sequence shown here is derived from an EMBL/GenBank/DDBJ whole genome shotgun (WGS) entry which is preliminary data.</text>
</comment>
<feature type="domain" description="AAA" evidence="1">
    <location>
        <begin position="115"/>
        <end position="294"/>
    </location>
</feature>
<dbReference type="Pfam" id="PF13614">
    <property type="entry name" value="AAA_31"/>
    <property type="match status" value="1"/>
</dbReference>
<reference evidence="2 3" key="1">
    <citation type="submission" date="2020-01" db="EMBL/GenBank/DDBJ databases">
        <title>Draft genome assembly of Ensifer adhaerens T173.</title>
        <authorList>
            <person name="Craig J.E."/>
            <person name="Stinchcombe J.R."/>
        </authorList>
    </citation>
    <scope>NUCLEOTIDE SEQUENCE [LARGE SCALE GENOMIC DNA]</scope>
    <source>
        <strain evidence="2 3">T173</strain>
    </source>
</reference>
<protein>
    <submittedName>
        <fullName evidence="2">Plasmid partitioning protein RepA</fullName>
    </submittedName>
</protein>
<dbReference type="CDD" id="cd02042">
    <property type="entry name" value="ParAB_family"/>
    <property type="match status" value="1"/>
</dbReference>
<organism evidence="2 3">
    <name type="scientific">Ensifer canadensis</name>
    <dbReference type="NCBI Taxonomy" id="555315"/>
    <lineage>
        <taxon>Bacteria</taxon>
        <taxon>Pseudomonadati</taxon>
        <taxon>Pseudomonadota</taxon>
        <taxon>Alphaproteobacteria</taxon>
        <taxon>Hyphomicrobiales</taxon>
        <taxon>Rhizobiaceae</taxon>
        <taxon>Sinorhizobium/Ensifer group</taxon>
        <taxon>Ensifer</taxon>
    </lineage>
</organism>
<dbReference type="Proteomes" id="UP000744980">
    <property type="component" value="Unassembled WGS sequence"/>
</dbReference>
<proteinExistence type="predicted"/>
<dbReference type="Gene3D" id="3.40.50.300">
    <property type="entry name" value="P-loop containing nucleotide triphosphate hydrolases"/>
    <property type="match status" value="1"/>
</dbReference>
<dbReference type="NCBIfam" id="TIGR03453">
    <property type="entry name" value="partition_RepA"/>
    <property type="match status" value="1"/>
</dbReference>